<name>A0A379CN52_PLESH</name>
<sequence>MKLYQAQLADIHKLAPLYVMYRQERHIHSEIETIEDFLHERLARNDIVIFYTETGQGEVTGFVQLNPMFSAVELKRIWLLYDLYAKEEVRSQVTEHLLARARQLSEETHSGLIMLHSHSAEGAHNPALTDHLRYIRNTVMYAHGAKADDGQDTTSGNDKPAE</sequence>
<comment type="caution">
    <text evidence="1">The sequence shown here is derived from an EMBL/GenBank/DDBJ whole genome shotgun (WGS) entry which is preliminary data.</text>
</comment>
<evidence type="ECO:0000313" key="1">
    <source>
        <dbReference type="EMBL" id="MBO1109248.1"/>
    </source>
</evidence>
<dbReference type="EMBL" id="JAFNAA010000016">
    <property type="protein sequence ID" value="MBO1109248.1"/>
    <property type="molecule type" value="Genomic_DNA"/>
</dbReference>
<evidence type="ECO:0000313" key="2">
    <source>
        <dbReference type="Proteomes" id="UP000664658"/>
    </source>
</evidence>
<dbReference type="RefSeq" id="WP_115149615.1">
    <property type="nucleotide sequence ID" value="NZ_CP050969.1"/>
</dbReference>
<organism evidence="1 2">
    <name type="scientific">Plesiomonas shigelloides</name>
    <name type="common">Aeromonas shigelloides</name>
    <dbReference type="NCBI Taxonomy" id="703"/>
    <lineage>
        <taxon>Bacteria</taxon>
        <taxon>Pseudomonadati</taxon>
        <taxon>Pseudomonadota</taxon>
        <taxon>Gammaproteobacteria</taxon>
        <taxon>Enterobacterales</taxon>
        <taxon>Enterobacteriaceae</taxon>
        <taxon>Plesiomonas</taxon>
    </lineage>
</organism>
<dbReference type="Proteomes" id="UP000664658">
    <property type="component" value="Unassembled WGS sequence"/>
</dbReference>
<dbReference type="GO" id="GO:0016740">
    <property type="term" value="F:transferase activity"/>
    <property type="evidence" value="ECO:0007669"/>
    <property type="project" value="UniProtKB-KW"/>
</dbReference>
<reference evidence="1" key="1">
    <citation type="submission" date="2021-03" db="EMBL/GenBank/DDBJ databases">
        <title>Plesiomonas shigelloides zfcc0051, isolated from zebrafish feces.</title>
        <authorList>
            <person name="Vanderhoek Z."/>
            <person name="Gaulke C."/>
        </authorList>
    </citation>
    <scope>NUCLEOTIDE SEQUENCE</scope>
    <source>
        <strain evidence="1">Zfcc0051</strain>
    </source>
</reference>
<dbReference type="AlphaFoldDB" id="A0A379CN52"/>
<dbReference type="Gene3D" id="3.40.630.30">
    <property type="match status" value="1"/>
</dbReference>
<keyword evidence="1" id="KW-0808">Transferase</keyword>
<protein>
    <submittedName>
        <fullName evidence="1">GNAT family N-acetyltransferase</fullName>
    </submittedName>
</protein>
<proteinExistence type="predicted"/>
<dbReference type="SUPFAM" id="SSF55729">
    <property type="entry name" value="Acyl-CoA N-acyltransferases (Nat)"/>
    <property type="match status" value="1"/>
</dbReference>
<dbReference type="InterPro" id="IPR016181">
    <property type="entry name" value="Acyl_CoA_acyltransferase"/>
</dbReference>
<accession>A0A379CN52</accession>
<gene>
    <name evidence="1" type="ORF">J2R62_13680</name>
</gene>